<feature type="domain" description="BTB" evidence="1">
    <location>
        <begin position="8"/>
        <end position="78"/>
    </location>
</feature>
<name>A0A6A5YDC0_9PEZI</name>
<dbReference type="AlphaFoldDB" id="A0A6A5YDC0"/>
<evidence type="ECO:0000313" key="3">
    <source>
        <dbReference type="Proteomes" id="UP000799776"/>
    </source>
</evidence>
<feature type="non-terminal residue" evidence="2">
    <location>
        <position position="1"/>
    </location>
</feature>
<feature type="non-terminal residue" evidence="2">
    <location>
        <position position="223"/>
    </location>
</feature>
<dbReference type="PANTHER" id="PTHR47843:SF2">
    <property type="entry name" value="BTB DOMAIN-CONTAINING PROTEIN"/>
    <property type="match status" value="1"/>
</dbReference>
<organism evidence="2 3">
    <name type="scientific">Saccharata proteae CBS 121410</name>
    <dbReference type="NCBI Taxonomy" id="1314787"/>
    <lineage>
        <taxon>Eukaryota</taxon>
        <taxon>Fungi</taxon>
        <taxon>Dikarya</taxon>
        <taxon>Ascomycota</taxon>
        <taxon>Pezizomycotina</taxon>
        <taxon>Dothideomycetes</taxon>
        <taxon>Dothideomycetes incertae sedis</taxon>
        <taxon>Botryosphaeriales</taxon>
        <taxon>Saccharataceae</taxon>
        <taxon>Saccharata</taxon>
    </lineage>
</organism>
<dbReference type="CDD" id="cd18186">
    <property type="entry name" value="BTB_POZ_ZBTB_KLHL-like"/>
    <property type="match status" value="1"/>
</dbReference>
<sequence length="223" mass="25267">RLLSGPLVDVHVGQGENKRHWSLHRNLLCHHSDYFASELANVDHAPKLENRVDLSDDDPRGFELLVKWLYQGKLDDVSSIADAGKKYEYAVACHKLYTLCERFDMLQLKNLAIDQYRKGLSEARLVPDAEEINEIYHQSPRGSPFRALMTKIAARQIMDPDSEKDASNYRACFDHNPDFAVDLVNAIKTGTGGMLFDDPTSEDECFYHDHDGAPVCLSKTKSK</sequence>
<accession>A0A6A5YDC0</accession>
<gene>
    <name evidence="2" type="ORF">K490DRAFT_7723</name>
</gene>
<keyword evidence="3" id="KW-1185">Reference proteome</keyword>
<dbReference type="EMBL" id="ML978714">
    <property type="protein sequence ID" value="KAF2089698.1"/>
    <property type="molecule type" value="Genomic_DNA"/>
</dbReference>
<evidence type="ECO:0000259" key="1">
    <source>
        <dbReference type="PROSITE" id="PS50097"/>
    </source>
</evidence>
<evidence type="ECO:0000313" key="2">
    <source>
        <dbReference type="EMBL" id="KAF2089698.1"/>
    </source>
</evidence>
<dbReference type="SUPFAM" id="SSF54695">
    <property type="entry name" value="POZ domain"/>
    <property type="match status" value="1"/>
</dbReference>
<dbReference type="PROSITE" id="PS50097">
    <property type="entry name" value="BTB"/>
    <property type="match status" value="1"/>
</dbReference>
<proteinExistence type="predicted"/>
<reference evidence="2" key="1">
    <citation type="journal article" date="2020" name="Stud. Mycol.">
        <title>101 Dothideomycetes genomes: a test case for predicting lifestyles and emergence of pathogens.</title>
        <authorList>
            <person name="Haridas S."/>
            <person name="Albert R."/>
            <person name="Binder M."/>
            <person name="Bloem J."/>
            <person name="Labutti K."/>
            <person name="Salamov A."/>
            <person name="Andreopoulos B."/>
            <person name="Baker S."/>
            <person name="Barry K."/>
            <person name="Bills G."/>
            <person name="Bluhm B."/>
            <person name="Cannon C."/>
            <person name="Castanera R."/>
            <person name="Culley D."/>
            <person name="Daum C."/>
            <person name="Ezra D."/>
            <person name="Gonzalez J."/>
            <person name="Henrissat B."/>
            <person name="Kuo A."/>
            <person name="Liang C."/>
            <person name="Lipzen A."/>
            <person name="Lutzoni F."/>
            <person name="Magnuson J."/>
            <person name="Mondo S."/>
            <person name="Nolan M."/>
            <person name="Ohm R."/>
            <person name="Pangilinan J."/>
            <person name="Park H.-J."/>
            <person name="Ramirez L."/>
            <person name="Alfaro M."/>
            <person name="Sun H."/>
            <person name="Tritt A."/>
            <person name="Yoshinaga Y."/>
            <person name="Zwiers L.-H."/>
            <person name="Turgeon B."/>
            <person name="Goodwin S."/>
            <person name="Spatafora J."/>
            <person name="Crous P."/>
            <person name="Grigoriev I."/>
        </authorList>
    </citation>
    <scope>NUCLEOTIDE SEQUENCE</scope>
    <source>
        <strain evidence="2">CBS 121410</strain>
    </source>
</reference>
<dbReference type="PANTHER" id="PTHR47843">
    <property type="entry name" value="BTB DOMAIN-CONTAINING PROTEIN-RELATED"/>
    <property type="match status" value="1"/>
</dbReference>
<dbReference type="Pfam" id="PF00651">
    <property type="entry name" value="BTB"/>
    <property type="match status" value="1"/>
</dbReference>
<dbReference type="OrthoDB" id="194443at2759"/>
<dbReference type="Gene3D" id="3.30.710.10">
    <property type="entry name" value="Potassium Channel Kv1.1, Chain A"/>
    <property type="match status" value="1"/>
</dbReference>
<dbReference type="InterPro" id="IPR000210">
    <property type="entry name" value="BTB/POZ_dom"/>
</dbReference>
<protein>
    <recommendedName>
        <fullName evidence="1">BTB domain-containing protein</fullName>
    </recommendedName>
</protein>
<dbReference type="InterPro" id="IPR011333">
    <property type="entry name" value="SKP1/BTB/POZ_sf"/>
</dbReference>
<dbReference type="Proteomes" id="UP000799776">
    <property type="component" value="Unassembled WGS sequence"/>
</dbReference>